<dbReference type="EMBL" id="JARKIB010000144">
    <property type="protein sequence ID" value="KAJ7732522.1"/>
    <property type="molecule type" value="Genomic_DNA"/>
</dbReference>
<organism evidence="2 3">
    <name type="scientific">Mycena metata</name>
    <dbReference type="NCBI Taxonomy" id="1033252"/>
    <lineage>
        <taxon>Eukaryota</taxon>
        <taxon>Fungi</taxon>
        <taxon>Dikarya</taxon>
        <taxon>Basidiomycota</taxon>
        <taxon>Agaricomycotina</taxon>
        <taxon>Agaricomycetes</taxon>
        <taxon>Agaricomycetidae</taxon>
        <taxon>Agaricales</taxon>
        <taxon>Marasmiineae</taxon>
        <taxon>Mycenaceae</taxon>
        <taxon>Mycena</taxon>
    </lineage>
</organism>
<name>A0AAD7I2M2_9AGAR</name>
<accession>A0AAD7I2M2</accession>
<protein>
    <submittedName>
        <fullName evidence="2">Uncharacterized protein</fullName>
    </submittedName>
</protein>
<evidence type="ECO:0000256" key="1">
    <source>
        <dbReference type="SAM" id="MobiDB-lite"/>
    </source>
</evidence>
<sequence>MSLQKKIKRKGECRQIRTASLQYTHQHALSLSHAQYTCRTSSPSRCSGAGAGERDGEPLFLGTGGFPSSTIREWKNSVEGVRVERGRRTRRMHTKTTRRTKIPTRSSCSRMSVVEERAFHAEGGGGGTTLYTAELELSNIHELGGWDGDVHTLGHIHLEGKRAEKRADAARRAGERRIEKGGDSSEHGNKERPRHLSLKPLPRIFAKWNAEWKKERFRAAEGVENHILFLSRRLPEEKEYVKKAVGPEGNRREGGSEFRAYALETNWIETRDVFLDEVVICRLRHRSDSRVRKGGGNESKVRRMCQRKLGSHIGRVYVGKARQCGANFEEMLYPG</sequence>
<proteinExistence type="predicted"/>
<feature type="region of interest" description="Disordered" evidence="1">
    <location>
        <begin position="89"/>
        <end position="111"/>
    </location>
</feature>
<reference evidence="2" key="1">
    <citation type="submission" date="2023-03" db="EMBL/GenBank/DDBJ databases">
        <title>Massive genome expansion in bonnet fungi (Mycena s.s.) driven by repeated elements and novel gene families across ecological guilds.</title>
        <authorList>
            <consortium name="Lawrence Berkeley National Laboratory"/>
            <person name="Harder C.B."/>
            <person name="Miyauchi S."/>
            <person name="Viragh M."/>
            <person name="Kuo A."/>
            <person name="Thoen E."/>
            <person name="Andreopoulos B."/>
            <person name="Lu D."/>
            <person name="Skrede I."/>
            <person name="Drula E."/>
            <person name="Henrissat B."/>
            <person name="Morin E."/>
            <person name="Kohler A."/>
            <person name="Barry K."/>
            <person name="LaButti K."/>
            <person name="Morin E."/>
            <person name="Salamov A."/>
            <person name="Lipzen A."/>
            <person name="Mereny Z."/>
            <person name="Hegedus B."/>
            <person name="Baldrian P."/>
            <person name="Stursova M."/>
            <person name="Weitz H."/>
            <person name="Taylor A."/>
            <person name="Grigoriev I.V."/>
            <person name="Nagy L.G."/>
            <person name="Martin F."/>
            <person name="Kauserud H."/>
        </authorList>
    </citation>
    <scope>NUCLEOTIDE SEQUENCE</scope>
    <source>
        <strain evidence="2">CBHHK182m</strain>
    </source>
</reference>
<gene>
    <name evidence="2" type="ORF">B0H16DRAFT_1770143</name>
</gene>
<evidence type="ECO:0000313" key="2">
    <source>
        <dbReference type="EMBL" id="KAJ7732522.1"/>
    </source>
</evidence>
<evidence type="ECO:0000313" key="3">
    <source>
        <dbReference type="Proteomes" id="UP001215598"/>
    </source>
</evidence>
<dbReference type="Proteomes" id="UP001215598">
    <property type="component" value="Unassembled WGS sequence"/>
</dbReference>
<comment type="caution">
    <text evidence="2">The sequence shown here is derived from an EMBL/GenBank/DDBJ whole genome shotgun (WGS) entry which is preliminary data.</text>
</comment>
<feature type="compositionally biased region" description="Basic and acidic residues" evidence="1">
    <location>
        <begin position="161"/>
        <end position="191"/>
    </location>
</feature>
<keyword evidence="3" id="KW-1185">Reference proteome</keyword>
<feature type="compositionally biased region" description="Basic residues" evidence="1">
    <location>
        <begin position="89"/>
        <end position="102"/>
    </location>
</feature>
<dbReference type="AlphaFoldDB" id="A0AAD7I2M2"/>
<feature type="region of interest" description="Disordered" evidence="1">
    <location>
        <begin position="161"/>
        <end position="196"/>
    </location>
</feature>